<dbReference type="EC" id="2.5.1.18" evidence="1"/>
<keyword evidence="2" id="KW-0808">Transferase</keyword>
<sequence length="225" mass="25802">MACLFAKDVEFQLIRVDSFRGPKRLERPKLHPHGDESVIFDDGLVTLVDSREILLHIGSADKYKNQGNKELFGPGAVERFVIKQWVEVEKNNFSVACADMVYSLSYLPPDMPLDGGAPAHRQHSERMEEMLQLYDKSAKELRKLLSIYDQKLYEEETEYLVDDKLSLADLAHLHDLDSIASDPRSASIMASHVKVNRWWEKISGRPSWKKVKDLQRPWSAEAPPL</sequence>
<organism evidence="6 7">
    <name type="scientific">Eleusine coracana subsp. coracana</name>
    <dbReference type="NCBI Taxonomy" id="191504"/>
    <lineage>
        <taxon>Eukaryota</taxon>
        <taxon>Viridiplantae</taxon>
        <taxon>Streptophyta</taxon>
        <taxon>Embryophyta</taxon>
        <taxon>Tracheophyta</taxon>
        <taxon>Spermatophyta</taxon>
        <taxon>Magnoliopsida</taxon>
        <taxon>Liliopsida</taxon>
        <taxon>Poales</taxon>
        <taxon>Poaceae</taxon>
        <taxon>PACMAD clade</taxon>
        <taxon>Chloridoideae</taxon>
        <taxon>Cynodonteae</taxon>
        <taxon>Eleusininae</taxon>
        <taxon>Eleusine</taxon>
    </lineage>
</organism>
<feature type="domain" description="GST N-terminal" evidence="4">
    <location>
        <begin position="1"/>
        <end position="65"/>
    </location>
</feature>
<dbReference type="InterPro" id="IPR004046">
    <property type="entry name" value="GST_C"/>
</dbReference>
<dbReference type="PROSITE" id="PS50404">
    <property type="entry name" value="GST_NTER"/>
    <property type="match status" value="1"/>
</dbReference>
<dbReference type="GO" id="GO:0043295">
    <property type="term" value="F:glutathione binding"/>
    <property type="evidence" value="ECO:0007669"/>
    <property type="project" value="TreeGrafter"/>
</dbReference>
<dbReference type="SUPFAM" id="SSF47616">
    <property type="entry name" value="GST C-terminal domain-like"/>
    <property type="match status" value="1"/>
</dbReference>
<dbReference type="Proteomes" id="UP001054889">
    <property type="component" value="Unassembled WGS sequence"/>
</dbReference>
<reference evidence="6" key="1">
    <citation type="journal article" date="2018" name="DNA Res.">
        <title>Multiple hybrid de novo genome assembly of finger millet, an orphan allotetraploid crop.</title>
        <authorList>
            <person name="Hatakeyama M."/>
            <person name="Aluri S."/>
            <person name="Balachadran M.T."/>
            <person name="Sivarajan S.R."/>
            <person name="Patrignani A."/>
            <person name="Gruter S."/>
            <person name="Poveda L."/>
            <person name="Shimizu-Inatsugi R."/>
            <person name="Baeten J."/>
            <person name="Francoijs K.J."/>
            <person name="Nataraja K.N."/>
            <person name="Reddy Y.A.N."/>
            <person name="Phadnis S."/>
            <person name="Ravikumar R.L."/>
            <person name="Schlapbach R."/>
            <person name="Sreeman S.M."/>
            <person name="Shimizu K.K."/>
        </authorList>
    </citation>
    <scope>NUCLEOTIDE SEQUENCE</scope>
</reference>
<dbReference type="Gene3D" id="1.20.1050.10">
    <property type="match status" value="1"/>
</dbReference>
<comment type="catalytic activity">
    <reaction evidence="3">
        <text>RX + glutathione = an S-substituted glutathione + a halide anion + H(+)</text>
        <dbReference type="Rhea" id="RHEA:16437"/>
        <dbReference type="ChEBI" id="CHEBI:15378"/>
        <dbReference type="ChEBI" id="CHEBI:16042"/>
        <dbReference type="ChEBI" id="CHEBI:17792"/>
        <dbReference type="ChEBI" id="CHEBI:57925"/>
        <dbReference type="ChEBI" id="CHEBI:90779"/>
        <dbReference type="EC" id="2.5.1.18"/>
    </reaction>
</comment>
<dbReference type="InterPro" id="IPR004045">
    <property type="entry name" value="Glutathione_S-Trfase_N"/>
</dbReference>
<dbReference type="InterPro" id="IPR010987">
    <property type="entry name" value="Glutathione-S-Trfase_C-like"/>
</dbReference>
<dbReference type="GO" id="GO:0005737">
    <property type="term" value="C:cytoplasm"/>
    <property type="evidence" value="ECO:0007669"/>
    <property type="project" value="TreeGrafter"/>
</dbReference>
<feature type="domain" description="GST C-terminal" evidence="5">
    <location>
        <begin position="75"/>
        <end position="225"/>
    </location>
</feature>
<reference evidence="6" key="2">
    <citation type="submission" date="2021-12" db="EMBL/GenBank/DDBJ databases">
        <title>Resequencing data analysis of finger millet.</title>
        <authorList>
            <person name="Hatakeyama M."/>
            <person name="Aluri S."/>
            <person name="Balachadran M.T."/>
            <person name="Sivarajan S.R."/>
            <person name="Poveda L."/>
            <person name="Shimizu-Inatsugi R."/>
            <person name="Schlapbach R."/>
            <person name="Sreeman S.M."/>
            <person name="Shimizu K.K."/>
        </authorList>
    </citation>
    <scope>NUCLEOTIDE SEQUENCE</scope>
</reference>
<evidence type="ECO:0000313" key="7">
    <source>
        <dbReference type="Proteomes" id="UP001054889"/>
    </source>
</evidence>
<evidence type="ECO:0000256" key="3">
    <source>
        <dbReference type="ARBA" id="ARBA00047960"/>
    </source>
</evidence>
<dbReference type="GO" id="GO:0004364">
    <property type="term" value="F:glutathione transferase activity"/>
    <property type="evidence" value="ECO:0007669"/>
    <property type="project" value="UniProtKB-EC"/>
</dbReference>
<evidence type="ECO:0000256" key="1">
    <source>
        <dbReference type="ARBA" id="ARBA00012452"/>
    </source>
</evidence>
<keyword evidence="7" id="KW-1185">Reference proteome</keyword>
<dbReference type="PANTHER" id="PTHR43900:SF79">
    <property type="entry name" value="GLUTATHIONE S-TRANSFERASE"/>
    <property type="match status" value="1"/>
</dbReference>
<evidence type="ECO:0000313" key="6">
    <source>
        <dbReference type="EMBL" id="GJN20030.1"/>
    </source>
</evidence>
<protein>
    <recommendedName>
        <fullName evidence="1">glutathione transferase</fullName>
        <ecNumber evidence="1">2.5.1.18</ecNumber>
    </recommendedName>
</protein>
<dbReference type="PROSITE" id="PS50405">
    <property type="entry name" value="GST_CTER"/>
    <property type="match status" value="1"/>
</dbReference>
<dbReference type="InterPro" id="IPR036282">
    <property type="entry name" value="Glutathione-S-Trfase_C_sf"/>
</dbReference>
<evidence type="ECO:0000259" key="4">
    <source>
        <dbReference type="PROSITE" id="PS50404"/>
    </source>
</evidence>
<gene>
    <name evidence="6" type="primary">gb07353</name>
    <name evidence="6" type="ORF">PR202_gb07353</name>
</gene>
<evidence type="ECO:0000259" key="5">
    <source>
        <dbReference type="PROSITE" id="PS50405"/>
    </source>
</evidence>
<accession>A0AAV5EBM3</accession>
<dbReference type="GO" id="GO:0006749">
    <property type="term" value="P:glutathione metabolic process"/>
    <property type="evidence" value="ECO:0007669"/>
    <property type="project" value="TreeGrafter"/>
</dbReference>
<dbReference type="AlphaFoldDB" id="A0AAV5EBM3"/>
<dbReference type="Pfam" id="PF00043">
    <property type="entry name" value="GST_C"/>
    <property type="match status" value="1"/>
</dbReference>
<comment type="caution">
    <text evidence="6">The sequence shown here is derived from an EMBL/GenBank/DDBJ whole genome shotgun (WGS) entry which is preliminary data.</text>
</comment>
<name>A0AAV5EBM3_ELECO</name>
<evidence type="ECO:0000256" key="2">
    <source>
        <dbReference type="ARBA" id="ARBA00022679"/>
    </source>
</evidence>
<dbReference type="PANTHER" id="PTHR43900">
    <property type="entry name" value="GLUTATHIONE S-TRANSFERASE RHO"/>
    <property type="match status" value="1"/>
</dbReference>
<dbReference type="EMBL" id="BQKI01000074">
    <property type="protein sequence ID" value="GJN20030.1"/>
    <property type="molecule type" value="Genomic_DNA"/>
</dbReference>
<proteinExistence type="predicted"/>